<evidence type="ECO:0000259" key="5">
    <source>
        <dbReference type="PROSITE" id="PS50160"/>
    </source>
</evidence>
<dbReference type="InterPro" id="IPR050191">
    <property type="entry name" value="ATP-dep_DNA_ligase"/>
</dbReference>
<dbReference type="InterPro" id="IPR012340">
    <property type="entry name" value="NA-bd_OB-fold"/>
</dbReference>
<proteinExistence type="inferred from homology"/>
<comment type="catalytic activity">
    <reaction evidence="4">
        <text>ATP + (deoxyribonucleotide)n-3'-hydroxyl + 5'-phospho-(deoxyribonucleotide)m = (deoxyribonucleotide)n+m + AMP + diphosphate.</text>
        <dbReference type="EC" id="6.5.1.1"/>
    </reaction>
</comment>
<evidence type="ECO:0000256" key="2">
    <source>
        <dbReference type="ARBA" id="ARBA00012727"/>
    </source>
</evidence>
<dbReference type="Gene3D" id="3.30.470.30">
    <property type="entry name" value="DNA ligase/mRNA capping enzyme"/>
    <property type="match status" value="1"/>
</dbReference>
<dbReference type="NCBIfam" id="TIGR02779">
    <property type="entry name" value="NHEJ_ligase_lig"/>
    <property type="match status" value="1"/>
</dbReference>
<dbReference type="Pfam" id="PF01068">
    <property type="entry name" value="DNA_ligase_A_M"/>
    <property type="match status" value="1"/>
</dbReference>
<dbReference type="PROSITE" id="PS00333">
    <property type="entry name" value="DNA_LIGASE_A2"/>
    <property type="match status" value="1"/>
</dbReference>
<dbReference type="RefSeq" id="WP_413779011.1">
    <property type="nucleotide sequence ID" value="NZ_JAUOZS010000001.1"/>
</dbReference>
<dbReference type="Gene3D" id="3.30.1490.70">
    <property type="match status" value="1"/>
</dbReference>
<dbReference type="SUPFAM" id="SSF50249">
    <property type="entry name" value="Nucleic acid-binding proteins"/>
    <property type="match status" value="1"/>
</dbReference>
<feature type="domain" description="ATP-dependent DNA ligase family profile" evidence="5">
    <location>
        <begin position="110"/>
        <end position="233"/>
    </location>
</feature>
<gene>
    <name evidence="6" type="primary">ligD</name>
    <name evidence="6" type="ORF">Q4T40_04310</name>
</gene>
<evidence type="ECO:0000256" key="3">
    <source>
        <dbReference type="ARBA" id="ARBA00022598"/>
    </source>
</evidence>
<dbReference type="EMBL" id="JAUOZS010000001">
    <property type="protein sequence ID" value="MDT8900466.1"/>
    <property type="molecule type" value="Genomic_DNA"/>
</dbReference>
<dbReference type="CDD" id="cd07906">
    <property type="entry name" value="Adenylation_DNA_ligase_LigD_LigC"/>
    <property type="match status" value="1"/>
</dbReference>
<evidence type="ECO:0000256" key="4">
    <source>
        <dbReference type="ARBA" id="ARBA00034003"/>
    </source>
</evidence>
<dbReference type="CDD" id="cd07971">
    <property type="entry name" value="OBF_DNA_ligase_LigD"/>
    <property type="match status" value="1"/>
</dbReference>
<sequence length="333" mass="36796">MPDQPMPEIIPPMLAKAGKMPADPAQWGFEIKWDGLRAIVYLDKGEIRVLSRNHKDITAQYPELAALASSLPRSRLILDGEIVAFGADGRPSFSRLQHRMGLTSPQTIAKLSREIPATYIIFDVLYQDGRLLVDLPYSERRHILEELSPSGRAWQTPAHKVGEGPELLAASREVGLEGILAKRLDSKYETGKRSGAWLKIKNQRRQELVIAGWVPGRGKRQGTIGALLVGYWDRPPSKTRTSSSPRLVYAGKVGTGFSSRTLADLAAKLTPLRRDNSPFAARPPVAGAVFVDPLLVGEFEFTEWTPHNTLRHPSFKGLRTDKDASAVVKEPSP</sequence>
<dbReference type="InterPro" id="IPR014146">
    <property type="entry name" value="LigD_ligase_dom"/>
</dbReference>
<dbReference type="PROSITE" id="PS50160">
    <property type="entry name" value="DNA_LIGASE_A3"/>
    <property type="match status" value="1"/>
</dbReference>
<dbReference type="SUPFAM" id="SSF56091">
    <property type="entry name" value="DNA ligase/mRNA capping enzyme, catalytic domain"/>
    <property type="match status" value="1"/>
</dbReference>
<accession>A0ABU3NUH2</accession>
<evidence type="ECO:0000313" key="6">
    <source>
        <dbReference type="EMBL" id="MDT8900466.1"/>
    </source>
</evidence>
<dbReference type="GO" id="GO:0016874">
    <property type="term" value="F:ligase activity"/>
    <property type="evidence" value="ECO:0007669"/>
    <property type="project" value="UniProtKB-KW"/>
</dbReference>
<organism evidence="6 7">
    <name type="scientific">Anaeroselena agilis</name>
    <dbReference type="NCBI Taxonomy" id="3063788"/>
    <lineage>
        <taxon>Bacteria</taxon>
        <taxon>Bacillati</taxon>
        <taxon>Bacillota</taxon>
        <taxon>Negativicutes</taxon>
        <taxon>Acetonemataceae</taxon>
        <taxon>Anaeroselena</taxon>
    </lineage>
</organism>
<dbReference type="EC" id="6.5.1.1" evidence="2"/>
<dbReference type="PANTHER" id="PTHR45674">
    <property type="entry name" value="DNA LIGASE 1/3 FAMILY MEMBER"/>
    <property type="match status" value="1"/>
</dbReference>
<evidence type="ECO:0000313" key="7">
    <source>
        <dbReference type="Proteomes" id="UP001254848"/>
    </source>
</evidence>
<dbReference type="PANTHER" id="PTHR45674:SF4">
    <property type="entry name" value="DNA LIGASE 1"/>
    <property type="match status" value="1"/>
</dbReference>
<protein>
    <recommendedName>
        <fullName evidence="2">DNA ligase (ATP)</fullName>
        <ecNumber evidence="2">6.5.1.1</ecNumber>
    </recommendedName>
</protein>
<name>A0ABU3NUH2_9FIRM</name>
<comment type="caution">
    <text evidence="6">The sequence shown here is derived from an EMBL/GenBank/DDBJ whole genome shotgun (WGS) entry which is preliminary data.</text>
</comment>
<evidence type="ECO:0000256" key="1">
    <source>
        <dbReference type="ARBA" id="ARBA00007572"/>
    </source>
</evidence>
<dbReference type="InterPro" id="IPR012310">
    <property type="entry name" value="DNA_ligase_ATP-dep_cent"/>
</dbReference>
<dbReference type="Proteomes" id="UP001254848">
    <property type="component" value="Unassembled WGS sequence"/>
</dbReference>
<dbReference type="Gene3D" id="2.40.50.140">
    <property type="entry name" value="Nucleic acid-binding proteins"/>
    <property type="match status" value="1"/>
</dbReference>
<keyword evidence="7" id="KW-1185">Reference proteome</keyword>
<keyword evidence="3 6" id="KW-0436">Ligase</keyword>
<dbReference type="InterPro" id="IPR016059">
    <property type="entry name" value="DNA_ligase_ATP-dep_CS"/>
</dbReference>
<reference evidence="6 7" key="1">
    <citation type="submission" date="2023-07" db="EMBL/GenBank/DDBJ databases">
        <title>The novel representative of Negativicutes class, Anaeroselena agilis gen. nov. sp. nov.</title>
        <authorList>
            <person name="Prokofeva M.I."/>
            <person name="Elcheninov A.G."/>
            <person name="Klyukina A."/>
            <person name="Kublanov I.V."/>
            <person name="Frolov E.N."/>
            <person name="Podosokorskaya O.A."/>
        </authorList>
    </citation>
    <scope>NUCLEOTIDE SEQUENCE [LARGE SCALE GENOMIC DNA]</scope>
    <source>
        <strain evidence="6 7">4137-cl</strain>
    </source>
</reference>
<comment type="similarity">
    <text evidence="1">Belongs to the ATP-dependent DNA ligase family.</text>
</comment>
<dbReference type="Pfam" id="PF04679">
    <property type="entry name" value="DNA_ligase_A_C"/>
    <property type="match status" value="1"/>
</dbReference>
<dbReference type="InterPro" id="IPR012309">
    <property type="entry name" value="DNA_ligase_ATP-dep_C"/>
</dbReference>